<dbReference type="Proteomes" id="UP000249688">
    <property type="component" value="Unassembled WGS sequence"/>
</dbReference>
<dbReference type="Pfam" id="PF07729">
    <property type="entry name" value="FCD"/>
    <property type="match status" value="1"/>
</dbReference>
<dbReference type="InterPro" id="IPR036388">
    <property type="entry name" value="WH-like_DNA-bd_sf"/>
</dbReference>
<comment type="caution">
    <text evidence="5">The sequence shown here is derived from an EMBL/GenBank/DDBJ whole genome shotgun (WGS) entry which is preliminary data.</text>
</comment>
<dbReference type="CDD" id="cd07377">
    <property type="entry name" value="WHTH_GntR"/>
    <property type="match status" value="1"/>
</dbReference>
<dbReference type="InterPro" id="IPR036390">
    <property type="entry name" value="WH_DNA-bd_sf"/>
</dbReference>
<keyword evidence="6" id="KW-1185">Reference proteome</keyword>
<accession>A0A2W7HX96</accession>
<proteinExistence type="predicted"/>
<evidence type="ECO:0000313" key="5">
    <source>
        <dbReference type="EMBL" id="PZW38698.1"/>
    </source>
</evidence>
<dbReference type="RefSeq" id="WP_111400312.1">
    <property type="nucleotide sequence ID" value="NZ_QKYU01000035.1"/>
</dbReference>
<name>A0A2W7HX96_9PROT</name>
<dbReference type="EMBL" id="QKYU01000035">
    <property type="protein sequence ID" value="PZW38698.1"/>
    <property type="molecule type" value="Genomic_DNA"/>
</dbReference>
<protein>
    <submittedName>
        <fullName evidence="5">DNA-binding GntR family transcriptional regulator</fullName>
    </submittedName>
</protein>
<dbReference type="AlphaFoldDB" id="A0A2W7HX96"/>
<dbReference type="InterPro" id="IPR000524">
    <property type="entry name" value="Tscrpt_reg_HTH_GntR"/>
</dbReference>
<organism evidence="5 6">
    <name type="scientific">Humitalea rosea</name>
    <dbReference type="NCBI Taxonomy" id="990373"/>
    <lineage>
        <taxon>Bacteria</taxon>
        <taxon>Pseudomonadati</taxon>
        <taxon>Pseudomonadota</taxon>
        <taxon>Alphaproteobacteria</taxon>
        <taxon>Acetobacterales</taxon>
        <taxon>Roseomonadaceae</taxon>
        <taxon>Humitalea</taxon>
    </lineage>
</organism>
<dbReference type="PANTHER" id="PTHR43537">
    <property type="entry name" value="TRANSCRIPTIONAL REGULATOR, GNTR FAMILY"/>
    <property type="match status" value="1"/>
</dbReference>
<dbReference type="Gene3D" id="1.20.120.530">
    <property type="entry name" value="GntR ligand-binding domain-like"/>
    <property type="match status" value="1"/>
</dbReference>
<dbReference type="OrthoDB" id="9812290at2"/>
<feature type="domain" description="HTH gntR-type" evidence="4">
    <location>
        <begin position="20"/>
        <end position="87"/>
    </location>
</feature>
<dbReference type="PANTHER" id="PTHR43537:SF49">
    <property type="entry name" value="TRANSCRIPTIONAL REGULATORY PROTEIN"/>
    <property type="match status" value="1"/>
</dbReference>
<dbReference type="PRINTS" id="PR00035">
    <property type="entry name" value="HTHGNTR"/>
</dbReference>
<gene>
    <name evidence="5" type="ORF">C8P66_13518</name>
</gene>
<dbReference type="SUPFAM" id="SSF48008">
    <property type="entry name" value="GntR ligand-binding domain-like"/>
    <property type="match status" value="1"/>
</dbReference>
<sequence length="235" mass="25311">MSNALTNKPAAVTMDRADFGSAGDFAYAALRREIMEGRLARGQRLREQELSALLQVSRTPIREALSRLQADGLLVLLPRTGLAVADLDDGAVTELYETREALEGTAAHLAARYANPRDIAALRALLAAEEAAPDDPASLPALNRAFHDALYAAAHNRFLLKSLQALHDSVTLLGPTTLSAPGRREQARAEHRRVVEAIERGDAVVAEAEMRRHVHNGFPLRQAMRGGGGSGPSRS</sequence>
<dbReference type="InterPro" id="IPR011711">
    <property type="entry name" value="GntR_C"/>
</dbReference>
<dbReference type="PROSITE" id="PS50949">
    <property type="entry name" value="HTH_GNTR"/>
    <property type="match status" value="1"/>
</dbReference>
<dbReference type="GO" id="GO:0003677">
    <property type="term" value="F:DNA binding"/>
    <property type="evidence" value="ECO:0007669"/>
    <property type="project" value="UniProtKB-KW"/>
</dbReference>
<dbReference type="Gene3D" id="1.10.10.10">
    <property type="entry name" value="Winged helix-like DNA-binding domain superfamily/Winged helix DNA-binding domain"/>
    <property type="match status" value="1"/>
</dbReference>
<dbReference type="SUPFAM" id="SSF46785">
    <property type="entry name" value="Winged helix' DNA-binding domain"/>
    <property type="match status" value="1"/>
</dbReference>
<dbReference type="SMART" id="SM00345">
    <property type="entry name" value="HTH_GNTR"/>
    <property type="match status" value="1"/>
</dbReference>
<dbReference type="SMART" id="SM00895">
    <property type="entry name" value="FCD"/>
    <property type="match status" value="1"/>
</dbReference>
<reference evidence="5 6" key="1">
    <citation type="submission" date="2018-06" db="EMBL/GenBank/DDBJ databases">
        <title>Genomic Encyclopedia of Archaeal and Bacterial Type Strains, Phase II (KMG-II): from individual species to whole genera.</title>
        <authorList>
            <person name="Goeker M."/>
        </authorList>
    </citation>
    <scope>NUCLEOTIDE SEQUENCE [LARGE SCALE GENOMIC DNA]</scope>
    <source>
        <strain evidence="5 6">DSM 24525</strain>
    </source>
</reference>
<evidence type="ECO:0000259" key="4">
    <source>
        <dbReference type="PROSITE" id="PS50949"/>
    </source>
</evidence>
<dbReference type="Pfam" id="PF00392">
    <property type="entry name" value="GntR"/>
    <property type="match status" value="1"/>
</dbReference>
<keyword evidence="2 5" id="KW-0238">DNA-binding</keyword>
<evidence type="ECO:0000256" key="1">
    <source>
        <dbReference type="ARBA" id="ARBA00023015"/>
    </source>
</evidence>
<keyword evidence="1" id="KW-0805">Transcription regulation</keyword>
<dbReference type="InterPro" id="IPR008920">
    <property type="entry name" value="TF_FadR/GntR_C"/>
</dbReference>
<keyword evidence="3" id="KW-0804">Transcription</keyword>
<evidence type="ECO:0000256" key="3">
    <source>
        <dbReference type="ARBA" id="ARBA00023163"/>
    </source>
</evidence>
<evidence type="ECO:0000256" key="2">
    <source>
        <dbReference type="ARBA" id="ARBA00023125"/>
    </source>
</evidence>
<evidence type="ECO:0000313" key="6">
    <source>
        <dbReference type="Proteomes" id="UP000249688"/>
    </source>
</evidence>
<dbReference type="GO" id="GO:0003700">
    <property type="term" value="F:DNA-binding transcription factor activity"/>
    <property type="evidence" value="ECO:0007669"/>
    <property type="project" value="InterPro"/>
</dbReference>